<feature type="region of interest" description="Disordered" evidence="1">
    <location>
        <begin position="1"/>
        <end position="34"/>
    </location>
</feature>
<accession>A0A6S7GNN5</accession>
<evidence type="ECO:0000313" key="2">
    <source>
        <dbReference type="EMBL" id="CAB3995154.1"/>
    </source>
</evidence>
<sequence length="90" mass="10176">MCRSKNVSLVQEDSDTDSEDTYGISSVSKNKKKKGSRAKAAVSVDRLPFGISSAPKVWQRRMHEFVEGLEGVEVLIADDYLIALFDFWEY</sequence>
<protein>
    <submittedName>
        <fullName evidence="2">Retrovirus-related Pol poly from transposon</fullName>
    </submittedName>
</protein>
<reference evidence="2" key="1">
    <citation type="submission" date="2020-04" db="EMBL/GenBank/DDBJ databases">
        <authorList>
            <person name="Alioto T."/>
            <person name="Alioto T."/>
            <person name="Gomez Garrido J."/>
        </authorList>
    </citation>
    <scope>NUCLEOTIDE SEQUENCE</scope>
    <source>
        <strain evidence="2">A484AB</strain>
    </source>
</reference>
<dbReference type="Proteomes" id="UP001152795">
    <property type="component" value="Unassembled WGS sequence"/>
</dbReference>
<dbReference type="AlphaFoldDB" id="A0A6S7GNN5"/>
<evidence type="ECO:0000313" key="3">
    <source>
        <dbReference type="Proteomes" id="UP001152795"/>
    </source>
</evidence>
<name>A0A6S7GNN5_PARCT</name>
<feature type="compositionally biased region" description="Polar residues" evidence="1">
    <location>
        <begin position="1"/>
        <end position="11"/>
    </location>
</feature>
<comment type="caution">
    <text evidence="2">The sequence shown here is derived from an EMBL/GenBank/DDBJ whole genome shotgun (WGS) entry which is preliminary data.</text>
</comment>
<dbReference type="EMBL" id="CACRXK020002610">
    <property type="protein sequence ID" value="CAB3995154.1"/>
    <property type="molecule type" value="Genomic_DNA"/>
</dbReference>
<evidence type="ECO:0000256" key="1">
    <source>
        <dbReference type="SAM" id="MobiDB-lite"/>
    </source>
</evidence>
<gene>
    <name evidence="2" type="ORF">PACLA_8A085375</name>
</gene>
<proteinExistence type="predicted"/>
<keyword evidence="3" id="KW-1185">Reference proteome</keyword>
<organism evidence="2 3">
    <name type="scientific">Paramuricea clavata</name>
    <name type="common">Red gorgonian</name>
    <name type="synonym">Violescent sea-whip</name>
    <dbReference type="NCBI Taxonomy" id="317549"/>
    <lineage>
        <taxon>Eukaryota</taxon>
        <taxon>Metazoa</taxon>
        <taxon>Cnidaria</taxon>
        <taxon>Anthozoa</taxon>
        <taxon>Octocorallia</taxon>
        <taxon>Malacalcyonacea</taxon>
        <taxon>Plexauridae</taxon>
        <taxon>Paramuricea</taxon>
    </lineage>
</organism>